<evidence type="ECO:0000313" key="7">
    <source>
        <dbReference type="Proteomes" id="UP001244011"/>
    </source>
</evidence>
<keyword evidence="2" id="KW-0808">Transferase</keyword>
<proteinExistence type="predicted"/>
<evidence type="ECO:0000256" key="4">
    <source>
        <dbReference type="SAM" id="MobiDB-lite"/>
    </source>
</evidence>
<dbReference type="Gene3D" id="1.10.10.10">
    <property type="entry name" value="Winged helix-like DNA-binding domain superfamily/Winged helix DNA-binding domain"/>
    <property type="match status" value="1"/>
</dbReference>
<gene>
    <name evidence="6" type="ORF">QBC33DRAFT_599898</name>
</gene>
<comment type="caution">
    <text evidence="6">The sequence shown here is derived from an EMBL/GenBank/DDBJ whole genome shotgun (WGS) entry which is preliminary data.</text>
</comment>
<evidence type="ECO:0000313" key="6">
    <source>
        <dbReference type="EMBL" id="KAK1762731.1"/>
    </source>
</evidence>
<evidence type="ECO:0000259" key="5">
    <source>
        <dbReference type="Pfam" id="PF00891"/>
    </source>
</evidence>
<dbReference type="EMBL" id="MU839034">
    <property type="protein sequence ID" value="KAK1762731.1"/>
    <property type="molecule type" value="Genomic_DNA"/>
</dbReference>
<dbReference type="Gene3D" id="3.40.50.150">
    <property type="entry name" value="Vaccinia Virus protein VP39"/>
    <property type="match status" value="1"/>
</dbReference>
<feature type="compositionally biased region" description="Polar residues" evidence="4">
    <location>
        <begin position="1"/>
        <end position="16"/>
    </location>
</feature>
<keyword evidence="1 6" id="KW-0489">Methyltransferase</keyword>
<dbReference type="PROSITE" id="PS51683">
    <property type="entry name" value="SAM_OMT_II"/>
    <property type="match status" value="1"/>
</dbReference>
<evidence type="ECO:0000256" key="3">
    <source>
        <dbReference type="ARBA" id="ARBA00022691"/>
    </source>
</evidence>
<dbReference type="PANTHER" id="PTHR43712">
    <property type="entry name" value="PUTATIVE (AFU_ORTHOLOGUE AFUA_4G14580)-RELATED"/>
    <property type="match status" value="1"/>
</dbReference>
<evidence type="ECO:0000256" key="1">
    <source>
        <dbReference type="ARBA" id="ARBA00022603"/>
    </source>
</evidence>
<feature type="domain" description="O-methyltransferase C-terminal" evidence="5">
    <location>
        <begin position="261"/>
        <end position="400"/>
    </location>
</feature>
<keyword evidence="3" id="KW-0949">S-adenosyl-L-methionine</keyword>
<feature type="region of interest" description="Disordered" evidence="4">
    <location>
        <begin position="1"/>
        <end position="27"/>
    </location>
</feature>
<dbReference type="GO" id="GO:0008171">
    <property type="term" value="F:O-methyltransferase activity"/>
    <property type="evidence" value="ECO:0007669"/>
    <property type="project" value="InterPro"/>
</dbReference>
<dbReference type="InterPro" id="IPR001077">
    <property type="entry name" value="COMT_C"/>
</dbReference>
<dbReference type="InterPro" id="IPR016461">
    <property type="entry name" value="COMT-like"/>
</dbReference>
<dbReference type="SUPFAM" id="SSF46785">
    <property type="entry name" value="Winged helix' DNA-binding domain"/>
    <property type="match status" value="1"/>
</dbReference>
<dbReference type="PANTHER" id="PTHR43712:SF17">
    <property type="entry name" value="O-METHYLTRANSFERASE"/>
    <property type="match status" value="1"/>
</dbReference>
<dbReference type="InterPro" id="IPR036388">
    <property type="entry name" value="WH-like_DNA-bd_sf"/>
</dbReference>
<evidence type="ECO:0000256" key="2">
    <source>
        <dbReference type="ARBA" id="ARBA00022679"/>
    </source>
</evidence>
<accession>A0AAJ0FBP9</accession>
<reference evidence="6" key="1">
    <citation type="submission" date="2023-06" db="EMBL/GenBank/DDBJ databases">
        <title>Genome-scale phylogeny and comparative genomics of the fungal order Sordariales.</title>
        <authorList>
            <consortium name="Lawrence Berkeley National Laboratory"/>
            <person name="Hensen N."/>
            <person name="Bonometti L."/>
            <person name="Westerberg I."/>
            <person name="Brannstrom I.O."/>
            <person name="Guillou S."/>
            <person name="Cros-Aarteil S."/>
            <person name="Calhoun S."/>
            <person name="Haridas S."/>
            <person name="Kuo A."/>
            <person name="Mondo S."/>
            <person name="Pangilinan J."/>
            <person name="Riley R."/>
            <person name="Labutti K."/>
            <person name="Andreopoulos B."/>
            <person name="Lipzen A."/>
            <person name="Chen C."/>
            <person name="Yanf M."/>
            <person name="Daum C."/>
            <person name="Ng V."/>
            <person name="Clum A."/>
            <person name="Steindorff A."/>
            <person name="Ohm R."/>
            <person name="Martin F."/>
            <person name="Silar P."/>
            <person name="Natvig D."/>
            <person name="Lalanne C."/>
            <person name="Gautier V."/>
            <person name="Ament-Velasquez S.L."/>
            <person name="Kruys A."/>
            <person name="Hutchinson M.I."/>
            <person name="Powell A.J."/>
            <person name="Barry K."/>
            <person name="Miller A.N."/>
            <person name="Grigoriev I.V."/>
            <person name="Debuchy R."/>
            <person name="Gladieux P."/>
            <person name="Thoren M.H."/>
            <person name="Johannesson H."/>
        </authorList>
    </citation>
    <scope>NUCLEOTIDE SEQUENCE</scope>
    <source>
        <strain evidence="6">8032-3</strain>
    </source>
</reference>
<dbReference type="AlphaFoldDB" id="A0AAJ0FBP9"/>
<protein>
    <submittedName>
        <fullName evidence="6">S-adenosyl-L-methionine-dependent methyltransferase</fullName>
    </submittedName>
</protein>
<dbReference type="GO" id="GO:0032259">
    <property type="term" value="P:methylation"/>
    <property type="evidence" value="ECO:0007669"/>
    <property type="project" value="UniProtKB-KW"/>
</dbReference>
<dbReference type="InterPro" id="IPR036390">
    <property type="entry name" value="WH_DNA-bd_sf"/>
</dbReference>
<organism evidence="6 7">
    <name type="scientific">Phialemonium atrogriseum</name>
    <dbReference type="NCBI Taxonomy" id="1093897"/>
    <lineage>
        <taxon>Eukaryota</taxon>
        <taxon>Fungi</taxon>
        <taxon>Dikarya</taxon>
        <taxon>Ascomycota</taxon>
        <taxon>Pezizomycotina</taxon>
        <taxon>Sordariomycetes</taxon>
        <taxon>Sordariomycetidae</taxon>
        <taxon>Cephalothecales</taxon>
        <taxon>Cephalothecaceae</taxon>
        <taxon>Phialemonium</taxon>
    </lineage>
</organism>
<dbReference type="Proteomes" id="UP001244011">
    <property type="component" value="Unassembled WGS sequence"/>
</dbReference>
<dbReference type="Pfam" id="PF00891">
    <property type="entry name" value="Methyltransf_2"/>
    <property type="match status" value="1"/>
</dbReference>
<keyword evidence="7" id="KW-1185">Reference proteome</keyword>
<sequence>MTVSEANGTNGVNGAQSPPVDVSIATSPNDAEAIPGLLKEIIAGVDALETGGDEARHDLLVKARTMVQALETPRETMVKHCWAQTGAMAGLMFGVDSGLWTLMAKNGDRAQTVGELAESLGVDPVLLSRLMRHLGAMGYVTETGADEYKPTNYSKAMSIPIIGDGYLAMLSATSAGPIKFHEYARKHGWKNPTDAKDTPMMYAYSTEKDMFAWQQSLGYGMHFNHHMGGYRQGRPPWMAPGFYPVRENLIDGADESPDAPFLVDIGGSVGHDLAEFKRRHPNTPGKLILQDLPVVIGQIKDLDSEIQRIEYDFHTEQPVKGARAYYMHSCLHDWPDDVCQTILGRIKEAMKPGYSKLLINENVIPQTGAYWETSALDMVMLTLFCSKERTEADWHHLLEEMAGLKIVNIWSGGKGVESLIECELPSLPN</sequence>
<dbReference type="GeneID" id="85315247"/>
<dbReference type="RefSeq" id="XP_060278944.1">
    <property type="nucleotide sequence ID" value="XM_060432060.1"/>
</dbReference>
<dbReference type="SUPFAM" id="SSF53335">
    <property type="entry name" value="S-adenosyl-L-methionine-dependent methyltransferases"/>
    <property type="match status" value="1"/>
</dbReference>
<dbReference type="InterPro" id="IPR029063">
    <property type="entry name" value="SAM-dependent_MTases_sf"/>
</dbReference>
<name>A0AAJ0FBP9_9PEZI</name>